<evidence type="ECO:0000256" key="2">
    <source>
        <dbReference type="ARBA" id="ARBA00023125"/>
    </source>
</evidence>
<dbReference type="STRING" id="504805.SAMN05421505_101176"/>
<dbReference type="Proteomes" id="UP000198923">
    <property type="component" value="Unassembled WGS sequence"/>
</dbReference>
<keyword evidence="7" id="KW-1185">Reference proteome</keyword>
<organism evidence="6 7">
    <name type="scientific">Sinosporangium album</name>
    <dbReference type="NCBI Taxonomy" id="504805"/>
    <lineage>
        <taxon>Bacteria</taxon>
        <taxon>Bacillati</taxon>
        <taxon>Actinomycetota</taxon>
        <taxon>Actinomycetes</taxon>
        <taxon>Streptosporangiales</taxon>
        <taxon>Streptosporangiaceae</taxon>
        <taxon>Sinosporangium</taxon>
    </lineage>
</organism>
<accession>A0A1G7R0H9</accession>
<evidence type="ECO:0000256" key="3">
    <source>
        <dbReference type="ARBA" id="ARBA00023163"/>
    </source>
</evidence>
<sequence>MIRLLVADDQRLAREGLRQMLSHEPDIAFLGAARDGAELVDMARGQRPDVILTDIRMPGMDG</sequence>
<dbReference type="InterPro" id="IPR039420">
    <property type="entry name" value="WalR-like"/>
</dbReference>
<keyword evidence="4" id="KW-0597">Phosphoprotein</keyword>
<dbReference type="GO" id="GO:0000160">
    <property type="term" value="P:phosphorelay signal transduction system"/>
    <property type="evidence" value="ECO:0007669"/>
    <property type="project" value="InterPro"/>
</dbReference>
<dbReference type="PROSITE" id="PS50110">
    <property type="entry name" value="RESPONSE_REGULATORY"/>
    <property type="match status" value="1"/>
</dbReference>
<gene>
    <name evidence="6" type="ORF">SAMN05421505_101176</name>
</gene>
<dbReference type="GO" id="GO:0003677">
    <property type="term" value="F:DNA binding"/>
    <property type="evidence" value="ECO:0007669"/>
    <property type="project" value="UniProtKB-KW"/>
</dbReference>
<dbReference type="RefSeq" id="WP_338056572.1">
    <property type="nucleotide sequence ID" value="NZ_FNCN01000001.1"/>
</dbReference>
<protein>
    <submittedName>
        <fullName evidence="6">Response regulator receiver domain-containing protein</fullName>
    </submittedName>
</protein>
<dbReference type="PANTHER" id="PTHR43214">
    <property type="entry name" value="TWO-COMPONENT RESPONSE REGULATOR"/>
    <property type="match status" value="1"/>
</dbReference>
<reference evidence="6 7" key="1">
    <citation type="submission" date="2016-10" db="EMBL/GenBank/DDBJ databases">
        <authorList>
            <person name="de Groot N.N."/>
        </authorList>
    </citation>
    <scope>NUCLEOTIDE SEQUENCE [LARGE SCALE GENOMIC DNA]</scope>
    <source>
        <strain evidence="6 7">CPCC 201354</strain>
    </source>
</reference>
<keyword evidence="1" id="KW-0805">Transcription regulation</keyword>
<proteinExistence type="predicted"/>
<evidence type="ECO:0000259" key="5">
    <source>
        <dbReference type="PROSITE" id="PS50110"/>
    </source>
</evidence>
<dbReference type="Gene3D" id="3.40.50.2300">
    <property type="match status" value="1"/>
</dbReference>
<keyword evidence="3" id="KW-0804">Transcription</keyword>
<evidence type="ECO:0000256" key="4">
    <source>
        <dbReference type="PROSITE-ProRule" id="PRU00169"/>
    </source>
</evidence>
<evidence type="ECO:0000313" key="6">
    <source>
        <dbReference type="EMBL" id="SDG03639.1"/>
    </source>
</evidence>
<dbReference type="SUPFAM" id="SSF52172">
    <property type="entry name" value="CheY-like"/>
    <property type="match status" value="1"/>
</dbReference>
<name>A0A1G7R0H9_9ACTN</name>
<dbReference type="AlphaFoldDB" id="A0A1G7R0H9"/>
<evidence type="ECO:0000256" key="1">
    <source>
        <dbReference type="ARBA" id="ARBA00023015"/>
    </source>
</evidence>
<feature type="domain" description="Response regulatory" evidence="5">
    <location>
        <begin position="3"/>
        <end position="62"/>
    </location>
</feature>
<dbReference type="InterPro" id="IPR001789">
    <property type="entry name" value="Sig_transdc_resp-reg_receiver"/>
</dbReference>
<feature type="modified residue" description="4-aspartylphosphate" evidence="4">
    <location>
        <position position="54"/>
    </location>
</feature>
<evidence type="ECO:0000313" key="7">
    <source>
        <dbReference type="Proteomes" id="UP000198923"/>
    </source>
</evidence>
<dbReference type="PANTHER" id="PTHR43214:SF24">
    <property type="entry name" value="TRANSCRIPTIONAL REGULATORY PROTEIN NARL-RELATED"/>
    <property type="match status" value="1"/>
</dbReference>
<keyword evidence="2" id="KW-0238">DNA-binding</keyword>
<dbReference type="InterPro" id="IPR011006">
    <property type="entry name" value="CheY-like_superfamily"/>
</dbReference>
<dbReference type="Pfam" id="PF00072">
    <property type="entry name" value="Response_reg"/>
    <property type="match status" value="1"/>
</dbReference>
<dbReference type="EMBL" id="FNCN01000001">
    <property type="protein sequence ID" value="SDG03639.1"/>
    <property type="molecule type" value="Genomic_DNA"/>
</dbReference>